<proteinExistence type="predicted"/>
<gene>
    <name evidence="1" type="ORF">H9636_17635</name>
</gene>
<keyword evidence="2" id="KW-1185">Reference proteome</keyword>
<dbReference type="EMBL" id="JACSQA010000041">
    <property type="protein sequence ID" value="MBD8028463.1"/>
    <property type="molecule type" value="Genomic_DNA"/>
</dbReference>
<evidence type="ECO:0000313" key="2">
    <source>
        <dbReference type="Proteomes" id="UP000640930"/>
    </source>
</evidence>
<name>A0ABR8XGX9_9BACL</name>
<dbReference type="Proteomes" id="UP000640930">
    <property type="component" value="Unassembled WGS sequence"/>
</dbReference>
<reference evidence="1 2" key="1">
    <citation type="submission" date="2020-08" db="EMBL/GenBank/DDBJ databases">
        <title>A Genomic Blueprint of the Chicken Gut Microbiome.</title>
        <authorList>
            <person name="Gilroy R."/>
            <person name="Ravi A."/>
            <person name="Getino M."/>
            <person name="Pursley I."/>
            <person name="Horton D.L."/>
            <person name="Alikhan N.-F."/>
            <person name="Baker D."/>
            <person name="Gharbi K."/>
            <person name="Hall N."/>
            <person name="Watson M."/>
            <person name="Adriaenssens E.M."/>
            <person name="Foster-Nyarko E."/>
            <person name="Jarju S."/>
            <person name="Secka A."/>
            <person name="Antonio M."/>
            <person name="Oren A."/>
            <person name="Chaudhuri R."/>
            <person name="La Ragione R.M."/>
            <person name="Hildebrand F."/>
            <person name="Pallen M.J."/>
        </authorList>
    </citation>
    <scope>NUCLEOTIDE SEQUENCE [LARGE SCALE GENOMIC DNA]</scope>
    <source>
        <strain evidence="1 2">Re31</strain>
    </source>
</reference>
<dbReference type="RefSeq" id="WP_191708871.1">
    <property type="nucleotide sequence ID" value="NZ_JACSQA010000041.1"/>
</dbReference>
<sequence length="68" mass="7851">MITLAVNELTKDVETEIIYRILWIDEGNMVAYVIDTESEKALPFLLSIKEISRELIENSINDILPTNR</sequence>
<protein>
    <submittedName>
        <fullName evidence="1">Uncharacterized protein</fullName>
    </submittedName>
</protein>
<comment type="caution">
    <text evidence="1">The sequence shown here is derived from an EMBL/GenBank/DDBJ whole genome shotgun (WGS) entry which is preliminary data.</text>
</comment>
<organism evidence="1 2">
    <name type="scientific">Ureibacillus galli</name>
    <dbReference type="NCBI Taxonomy" id="2762222"/>
    <lineage>
        <taxon>Bacteria</taxon>
        <taxon>Bacillati</taxon>
        <taxon>Bacillota</taxon>
        <taxon>Bacilli</taxon>
        <taxon>Bacillales</taxon>
        <taxon>Caryophanaceae</taxon>
        <taxon>Ureibacillus</taxon>
    </lineage>
</organism>
<evidence type="ECO:0000313" key="1">
    <source>
        <dbReference type="EMBL" id="MBD8028463.1"/>
    </source>
</evidence>
<accession>A0ABR8XGX9</accession>